<accession>A0ABQ9D6M2</accession>
<dbReference type="Pfam" id="PF00615">
    <property type="entry name" value="RGS"/>
    <property type="match status" value="3"/>
</dbReference>
<comment type="similarity">
    <text evidence="6">Belongs to the cytochrome c oxidase subunit 6c family.</text>
</comment>
<evidence type="ECO:0000256" key="5">
    <source>
        <dbReference type="ARBA" id="ARBA00023136"/>
    </source>
</evidence>
<dbReference type="Gene3D" id="1.10.167.10">
    <property type="entry name" value="Regulator of G-protein Signalling 4, domain 2"/>
    <property type="match status" value="3"/>
</dbReference>
<dbReference type="InterPro" id="IPR044926">
    <property type="entry name" value="RGS_subdomain_2"/>
</dbReference>
<keyword evidence="2 6" id="KW-0999">Mitochondrion inner membrane</keyword>
<feature type="region of interest" description="Disordered" evidence="7">
    <location>
        <begin position="1155"/>
        <end position="1197"/>
    </location>
</feature>
<dbReference type="CDD" id="cd08727">
    <property type="entry name" value="RGS_RGS22_2"/>
    <property type="match status" value="1"/>
</dbReference>
<evidence type="ECO:0000259" key="8">
    <source>
        <dbReference type="PROSITE" id="PS50132"/>
    </source>
</evidence>
<dbReference type="SMART" id="SM00315">
    <property type="entry name" value="RGS"/>
    <property type="match status" value="1"/>
</dbReference>
<evidence type="ECO:0000313" key="9">
    <source>
        <dbReference type="EMBL" id="KAJ7413250.1"/>
    </source>
</evidence>
<protein>
    <recommendedName>
        <fullName evidence="6">Cytochrome c oxidase subunit 6C</fullName>
    </recommendedName>
    <alternativeName>
        <fullName evidence="6">Cytochrome c oxidase polypeptide VIc</fullName>
    </alternativeName>
</protein>
<evidence type="ECO:0000313" key="10">
    <source>
        <dbReference type="Proteomes" id="UP001145742"/>
    </source>
</evidence>
<dbReference type="InterPro" id="IPR042651">
    <property type="entry name" value="Rgs22"/>
</dbReference>
<keyword evidence="5 6" id="KW-0472">Membrane</keyword>
<dbReference type="PROSITE" id="PS50132">
    <property type="entry name" value="RGS"/>
    <property type="match status" value="3"/>
</dbReference>
<feature type="domain" description="RGS" evidence="8">
    <location>
        <begin position="713"/>
        <end position="819"/>
    </location>
</feature>
<reference evidence="9" key="1">
    <citation type="submission" date="2019-10" db="EMBL/GenBank/DDBJ databases">
        <authorList>
            <person name="Soares A.E.R."/>
            <person name="Aleixo A."/>
            <person name="Schneider P."/>
            <person name="Miyaki C.Y."/>
            <person name="Schneider M.P."/>
            <person name="Mello C."/>
            <person name="Vasconcelos A.T.R."/>
        </authorList>
    </citation>
    <scope>NUCLEOTIDE SEQUENCE</scope>
    <source>
        <tissue evidence="9">Muscle</tissue>
    </source>
</reference>
<comment type="function">
    <text evidence="6">Component of the cytochrome c oxidase, the last enzyme in the mitochondrial electron transport chain which drives oxidative phosphorylation. The respiratory chain contains 3 multisubunit complexes succinate dehydrogenase (complex II, CII), ubiquinol-cytochrome c oxidoreductase (cytochrome b-c1 complex, complex III, CIII) and cytochrome c oxidase (complex IV, CIV), that cooperate to transfer electrons derived from NADH and succinate to molecular oxygen, creating an electrochemical gradient over the inner membrane that drives transmembrane transport and the ATP synthase. Cytochrome c oxidase is the component of the respiratory chain that catalyzes the reduction of oxygen to water. Electrons originating from reduced cytochrome c in the intermembrane space (IMS) are transferred via the dinuclear copper A center (CU(A)) of subunit 2 and heme A of subunit 1 to the active site in subunit 1, a binuclear center (BNC) formed by heme A3 and copper B (CU(B)). The BNC reduces molecular oxygen to 2 water molecules using 4 electrons from cytochrome c in the IMS and 4 protons from the mitochondrial matrix.</text>
</comment>
<dbReference type="PANTHER" id="PTHR46583">
    <property type="entry name" value="REGULATOR OF G-PROTEIN SIGNALING 22"/>
    <property type="match status" value="1"/>
</dbReference>
<dbReference type="PANTHER" id="PTHR46583:SF1">
    <property type="entry name" value="REGULATOR OF G-PROTEIN SIGNALING 22"/>
    <property type="match status" value="1"/>
</dbReference>
<evidence type="ECO:0000256" key="4">
    <source>
        <dbReference type="ARBA" id="ARBA00023128"/>
    </source>
</evidence>
<feature type="domain" description="RGS" evidence="8">
    <location>
        <begin position="988"/>
        <end position="1094"/>
    </location>
</feature>
<organism evidence="9 10">
    <name type="scientific">Willisornis vidua</name>
    <name type="common">Xingu scale-backed antbird</name>
    <dbReference type="NCBI Taxonomy" id="1566151"/>
    <lineage>
        <taxon>Eukaryota</taxon>
        <taxon>Metazoa</taxon>
        <taxon>Chordata</taxon>
        <taxon>Craniata</taxon>
        <taxon>Vertebrata</taxon>
        <taxon>Euteleostomi</taxon>
        <taxon>Archelosauria</taxon>
        <taxon>Archosauria</taxon>
        <taxon>Dinosauria</taxon>
        <taxon>Saurischia</taxon>
        <taxon>Theropoda</taxon>
        <taxon>Coelurosauria</taxon>
        <taxon>Aves</taxon>
        <taxon>Neognathae</taxon>
        <taxon>Neoaves</taxon>
        <taxon>Telluraves</taxon>
        <taxon>Australaves</taxon>
        <taxon>Passeriformes</taxon>
        <taxon>Thamnophilidae</taxon>
        <taxon>Willisornis</taxon>
    </lineage>
</organism>
<feature type="domain" description="RGS" evidence="8">
    <location>
        <begin position="895"/>
        <end position="957"/>
    </location>
</feature>
<keyword evidence="10" id="KW-1185">Reference proteome</keyword>
<dbReference type="InterPro" id="IPR036305">
    <property type="entry name" value="RGS_sf"/>
</dbReference>
<comment type="pathway">
    <text evidence="6">Energy metabolism; oxidative phosphorylation.</text>
</comment>
<dbReference type="Gene3D" id="4.10.93.10">
    <property type="entry name" value="Mitochondrial cytochrome c oxidase subunit VIc/VIIs"/>
    <property type="match status" value="1"/>
</dbReference>
<dbReference type="InterPro" id="IPR016137">
    <property type="entry name" value="RGS"/>
</dbReference>
<feature type="compositionally biased region" description="Polar residues" evidence="7">
    <location>
        <begin position="298"/>
        <end position="318"/>
    </location>
</feature>
<evidence type="ECO:0000256" key="2">
    <source>
        <dbReference type="ARBA" id="ARBA00022792"/>
    </source>
</evidence>
<dbReference type="InterPro" id="IPR034884">
    <property type="entry name" value="Cytochrome_c_oxidase_VIc/VIIs"/>
</dbReference>
<comment type="caution">
    <text evidence="9">The sequence shown here is derived from an EMBL/GenBank/DDBJ whole genome shotgun (WGS) entry which is preliminary data.</text>
</comment>
<dbReference type="InterPro" id="IPR048075">
    <property type="entry name" value="RGS22_RGS_second"/>
</dbReference>
<feature type="region of interest" description="Disordered" evidence="7">
    <location>
        <begin position="415"/>
        <end position="470"/>
    </location>
</feature>
<keyword evidence="1 6" id="KW-0812">Transmembrane</keyword>
<dbReference type="InterPro" id="IPR048074">
    <property type="entry name" value="RGS22_RGS_fourth"/>
</dbReference>
<dbReference type="Proteomes" id="UP001145742">
    <property type="component" value="Unassembled WGS sequence"/>
</dbReference>
<comment type="subcellular location">
    <subcellularLocation>
        <location evidence="6">Mitochondrion inner membrane</location>
        <topology evidence="6">Single-pass membrane protein</topology>
    </subcellularLocation>
</comment>
<feature type="region of interest" description="Disordered" evidence="7">
    <location>
        <begin position="297"/>
        <end position="362"/>
    </location>
</feature>
<proteinExistence type="inferred from homology"/>
<feature type="region of interest" description="Disordered" evidence="7">
    <location>
        <begin position="636"/>
        <end position="656"/>
    </location>
</feature>
<sequence>MRSKRLTTVFNDKTSNHQVAQPCELEDRDREQSEVPISQEEMASDLMCHLDLHKSMGPDGIHPGVVREMVTVLTKPLSISILMEKLTAHGVDRCNVGWEECLATDDVLVDYFNEFLSLPTFAQPVKFNSDFGVFEVVNYAPRRLESQLKKNLHDQKPPKPIYDVLRKAKNDGQLSKMHSTSPAFNIDPNYNTMCLDREQAIQWIKKERLPAFLESDCYFEYRLAKLISQVEWSKSGMNFIIDSDYYPWITKQDLSSSSLEEEDTSLTMKKLYVSLGQAMVSQVKDWFALAKHDDSVKTTDSSTHPVASSQIQDTQLLSGQHERDQSLSEKGSPLETAPTKADVTGERPSEAEEGSSVVIAESPSHRQLRVYVDPKWDNAAKGEKEQERATCQTSEEFIPAYTQIVMKEPISEKTHQQAADIVARSTAESPFKQPSSPLTAWDSKGDVRKQDPEEESLTSSSESGGPDSRAAWCVSHGTYDTGNRHEFERFKKFIKGTPGERYWWLWIDIERLKTLKNTTRQQRQVSKMKKLYQLSSGDYFLGSEVLLRLDLLHGDQWNIRHLRQIQPEVVKPLLLYWGPRFCVTHSTAIETASAKLKFWHTCQERPRVDIDPFPQIVSLLPLTQKSSLQHSVLHGSSRLPPTLTPSQSPQKDDISSSRIWSKSVSTDMIHCSTWDGTQDSRYQGYRKYTYAELLHGKSAAGSVVLGGPRMDSMLQSLYLENRAGYYFTQFCEKSENKLWKNCVYFWFDLQAYHQLFYQETLQPFQICKQAQFLYATYIAPSASMDIGLHQDKKNIIYQKIDPAFEDLFDPAEEYILTILLEPWMKMVEADRYTYGKVELVEETRQLDSVCVRKLQALHQESSSKKDESSVAVTGLPSCPDDQHLGQVPKGLAGPNLSDLIHDKEKLKLFWAFLNKHSAGMDLMCWLDIEEFRKMFHDNKEKSDEKSKDIKNKYLNNEYFFGPNSPATREQQEKHVDNKCVSSSSEIIAFRKALLDPVTANLFRRFVSLQGDLLGNGVLFWQEVQKYKDLCHSHCDDAIVQKKITAIINCFINSAIPPALQIDIPPEQAKKIVERRKELGPYIFREAQMSVFALLFKFWPEFCKLQSNLDSDKILLALEREKERKMRKKEGVTAKGKEAERKFINLTQLARSALTQQPKGALGQQPRGALTKQPKGALSKQSKGALTKQPKRTLTQLPRTSLTELAKSVLVEETDVKRGSAPSLDGFGWEASLSYSKYIEALERERILIKREEDLEKTSSSFLSGNKVTMSSALLPKPQMRRLLARRMKFHLFGAFFVSIGCAALYKFGIAEPRKRAYAEFYKNYDAMKDFEAMKAAGVFECAPPK</sequence>
<dbReference type="CDD" id="cd22901">
    <property type="entry name" value="CcO_VIc"/>
    <property type="match status" value="1"/>
</dbReference>
<keyword evidence="4 6" id="KW-0496">Mitochondrion</keyword>
<dbReference type="Pfam" id="PF02937">
    <property type="entry name" value="COX6C"/>
    <property type="match status" value="1"/>
</dbReference>
<dbReference type="CDD" id="cd08725">
    <property type="entry name" value="RGS_RGS22_4"/>
    <property type="match status" value="1"/>
</dbReference>
<evidence type="ECO:0000256" key="1">
    <source>
        <dbReference type="ARBA" id="ARBA00022692"/>
    </source>
</evidence>
<name>A0ABQ9D6M2_9PASS</name>
<feature type="transmembrane region" description="Helical" evidence="6">
    <location>
        <begin position="1289"/>
        <end position="1307"/>
    </location>
</feature>
<dbReference type="SUPFAM" id="SSF81415">
    <property type="entry name" value="Mitochondrial cytochrome c oxidase subunit VIc"/>
    <property type="match status" value="1"/>
</dbReference>
<keyword evidence="3 6" id="KW-1133">Transmembrane helix</keyword>
<evidence type="ECO:0000256" key="6">
    <source>
        <dbReference type="RuleBase" id="RU368096"/>
    </source>
</evidence>
<evidence type="ECO:0000256" key="7">
    <source>
        <dbReference type="SAM" id="MobiDB-lite"/>
    </source>
</evidence>
<gene>
    <name evidence="9" type="primary">RGS22</name>
    <name evidence="9" type="ORF">WISP_91656</name>
</gene>
<comment type="subunit">
    <text evidence="6">Component of the cytochrome c oxidase (complex IV, CIV), a multisubunit enzyme composed of 14 subunits. The complex is composed of a catalytic core of 3 subunits MT-CO1, MT-CO2 and MT-CO3, encoded in the mitochondrial DNA, and 11 supernumerary subunits COX4I, COX5A, COX5B, COX6A, COX6B, COX6C, COX7A, COX7B, COX7C, COX8 and NDUFA4, which are encoded in the nuclear genome. The complex exists as a monomer or a dimer and forms supercomplexes (SCs) in the inner mitochondrial membrane with NADH-ubiquinone oxidoreductase (complex I, CI) and ubiquinol-cytochrome c oxidoreductase (cytochrome b-c1 complex, complex III, CIII), resulting in different assemblies (supercomplex SCI(1)III(2)IV(1) and megacomplex MCI(2)III(2)IV(2)).</text>
</comment>
<evidence type="ECO:0000256" key="3">
    <source>
        <dbReference type="ARBA" id="ARBA00022989"/>
    </source>
</evidence>
<dbReference type="SUPFAM" id="SSF48097">
    <property type="entry name" value="Regulator of G-protein signaling, RGS"/>
    <property type="match status" value="4"/>
</dbReference>
<dbReference type="InterPro" id="IPR037169">
    <property type="entry name" value="Cytochrome_c_oxidase_VIc_sf"/>
</dbReference>
<dbReference type="EMBL" id="WHWB01034150">
    <property type="protein sequence ID" value="KAJ7413250.1"/>
    <property type="molecule type" value="Genomic_DNA"/>
</dbReference>
<feature type="compositionally biased region" description="Polar residues" evidence="7">
    <location>
        <begin position="426"/>
        <end position="438"/>
    </location>
</feature>